<feature type="region of interest" description="Disordered" evidence="6">
    <location>
        <begin position="1"/>
        <end position="22"/>
    </location>
</feature>
<dbReference type="AlphaFoldDB" id="A0AAV7HLH1"/>
<keyword evidence="7" id="KW-0472">Membrane</keyword>
<evidence type="ECO:0000259" key="8">
    <source>
        <dbReference type="SMART" id="SM00887"/>
    </source>
</evidence>
<proteinExistence type="predicted"/>
<dbReference type="Proteomes" id="UP000775213">
    <property type="component" value="Unassembled WGS sequence"/>
</dbReference>
<keyword evidence="2" id="KW-0349">Heme</keyword>
<evidence type="ECO:0000313" key="10">
    <source>
        <dbReference type="Proteomes" id="UP000775213"/>
    </source>
</evidence>
<keyword evidence="10" id="KW-1185">Reference proteome</keyword>
<feature type="transmembrane region" description="Helical" evidence="7">
    <location>
        <begin position="545"/>
        <end position="565"/>
    </location>
</feature>
<sequence>MTGGKRSRKQGASSSRGTTIPRFPNAVDQAVFQRYNDAGIIIPKIVNPRTLTYPDPGHRRRPNLALGHLIHYALEMKYNFQYPDSERIPPIFFSNNSFHTLHDTRLHPKPVEDIEGEEGEAAPEPAAPAPLRIVAPLDHLVQCFDQWEAHFESYRGSLSNPGLKPSFHPNQVNSLISSPVPLGRPPSLQLLRLLVNANLASAAPAPPLCPPVAAIMLRLFLLSAIVLFVTIPLAAPHEDHGDEAAGSCEVSPDVRIVADYRPGIITVDGHADDWAGVEGFEFSLLPALDPDADKAYTGGKISIKAVHDGNHVFFILQIDGEYAYSQGENQKCPSVALMFQVGENASYHNMGGCKNLRGSCNNMTCRGHEVDIMHFSIGNAIPGRLYGANLVDNSEGIGGDRFGHLIDVYAWNPHCLYLDGKGPSGNGSYAQNDWQGAWWHSMITTHSALVEDDSPYSKGGEKGTYYFEFSRPLRTMDRSQQDVQFVIGQTSRVAAAFWYPTGGKPWSKSQHYSASCDWLPLDITAPSSSSSYMTSSNSSWDAATAFSLLLSVLAFCLSVFLGYWVSRNYTLESLLVNTIICKIVNDVFKADQFV</sequence>
<dbReference type="PANTHER" id="PTHR36044">
    <property type="entry name" value="HEME BINDING PROTEIN"/>
    <property type="match status" value="1"/>
</dbReference>
<feature type="domain" description="Cytochrome c-552/DMSO reductase-like haem-binding" evidence="8">
    <location>
        <begin position="271"/>
        <end position="513"/>
    </location>
</feature>
<evidence type="ECO:0000256" key="2">
    <source>
        <dbReference type="ARBA" id="ARBA00022617"/>
    </source>
</evidence>
<evidence type="ECO:0000256" key="7">
    <source>
        <dbReference type="SAM" id="Phobius"/>
    </source>
</evidence>
<gene>
    <name evidence="9" type="ORF">IEQ34_001049</name>
</gene>
<comment type="caution">
    <text evidence="9">The sequence shown here is derived from an EMBL/GenBank/DDBJ whole genome shotgun (WGS) entry which is preliminary data.</text>
</comment>
<evidence type="ECO:0000313" key="9">
    <source>
        <dbReference type="EMBL" id="KAH0469491.1"/>
    </source>
</evidence>
<keyword evidence="7" id="KW-0812">Transmembrane</keyword>
<dbReference type="GO" id="GO:0046872">
    <property type="term" value="F:metal ion binding"/>
    <property type="evidence" value="ECO:0007669"/>
    <property type="project" value="UniProtKB-KW"/>
</dbReference>
<evidence type="ECO:0000256" key="1">
    <source>
        <dbReference type="ARBA" id="ARBA00022448"/>
    </source>
</evidence>
<keyword evidence="1" id="KW-0813">Transport</keyword>
<accession>A0AAV7HLH1</accession>
<reference evidence="9 10" key="1">
    <citation type="journal article" date="2021" name="Hortic Res">
        <title>Chromosome-scale assembly of the Dendrobium chrysotoxum genome enhances the understanding of orchid evolution.</title>
        <authorList>
            <person name="Zhang Y."/>
            <person name="Zhang G.Q."/>
            <person name="Zhang D."/>
            <person name="Liu X.D."/>
            <person name="Xu X.Y."/>
            <person name="Sun W.H."/>
            <person name="Yu X."/>
            <person name="Zhu X."/>
            <person name="Wang Z.W."/>
            <person name="Zhao X."/>
            <person name="Zhong W.Y."/>
            <person name="Chen H."/>
            <person name="Yin W.L."/>
            <person name="Huang T."/>
            <person name="Niu S.C."/>
            <person name="Liu Z.J."/>
        </authorList>
    </citation>
    <scope>NUCLEOTIDE SEQUENCE [LARGE SCALE GENOMIC DNA]</scope>
    <source>
        <strain evidence="9">Lindl</strain>
    </source>
</reference>
<evidence type="ECO:0000256" key="5">
    <source>
        <dbReference type="ARBA" id="ARBA00023004"/>
    </source>
</evidence>
<protein>
    <recommendedName>
        <fullName evidence="8">Cytochrome c-552/DMSO reductase-like haem-binding domain-containing protein</fullName>
    </recommendedName>
</protein>
<dbReference type="Pfam" id="PF09459">
    <property type="entry name" value="EB_dh"/>
    <property type="match status" value="1"/>
</dbReference>
<evidence type="ECO:0000256" key="4">
    <source>
        <dbReference type="ARBA" id="ARBA00022982"/>
    </source>
</evidence>
<dbReference type="Gene3D" id="2.60.40.1190">
    <property type="match status" value="1"/>
</dbReference>
<keyword evidence="7" id="KW-1133">Transmembrane helix</keyword>
<keyword evidence="4" id="KW-0249">Electron transport</keyword>
<name>A0AAV7HLH1_DENCH</name>
<organism evidence="9 10">
    <name type="scientific">Dendrobium chrysotoxum</name>
    <name type="common">Orchid</name>
    <dbReference type="NCBI Taxonomy" id="161865"/>
    <lineage>
        <taxon>Eukaryota</taxon>
        <taxon>Viridiplantae</taxon>
        <taxon>Streptophyta</taxon>
        <taxon>Embryophyta</taxon>
        <taxon>Tracheophyta</taxon>
        <taxon>Spermatophyta</taxon>
        <taxon>Magnoliopsida</taxon>
        <taxon>Liliopsida</taxon>
        <taxon>Asparagales</taxon>
        <taxon>Orchidaceae</taxon>
        <taxon>Epidendroideae</taxon>
        <taxon>Malaxideae</taxon>
        <taxon>Dendrobiinae</taxon>
        <taxon>Dendrobium</taxon>
    </lineage>
</organism>
<evidence type="ECO:0000256" key="6">
    <source>
        <dbReference type="SAM" id="MobiDB-lite"/>
    </source>
</evidence>
<keyword evidence="3" id="KW-0479">Metal-binding</keyword>
<keyword evidence="5" id="KW-0408">Iron</keyword>
<dbReference type="PANTHER" id="PTHR36044:SF1">
    <property type="entry name" value="HEME BINDING PROTEIN"/>
    <property type="match status" value="1"/>
</dbReference>
<evidence type="ECO:0000256" key="3">
    <source>
        <dbReference type="ARBA" id="ARBA00022723"/>
    </source>
</evidence>
<dbReference type="GO" id="GO:0020037">
    <property type="term" value="F:heme binding"/>
    <property type="evidence" value="ECO:0007669"/>
    <property type="project" value="InterPro"/>
</dbReference>
<dbReference type="SMART" id="SM00887">
    <property type="entry name" value="EB_dh"/>
    <property type="match status" value="1"/>
</dbReference>
<dbReference type="EMBL" id="JAGFBR010000002">
    <property type="protein sequence ID" value="KAH0469491.1"/>
    <property type="molecule type" value="Genomic_DNA"/>
</dbReference>
<dbReference type="InterPro" id="IPR019020">
    <property type="entry name" value="Cyt-c552/DMSO_Rdtase_haem-bd"/>
</dbReference>
<dbReference type="CDD" id="cd00241">
    <property type="entry name" value="DOMON_like"/>
    <property type="match status" value="1"/>
</dbReference>